<feature type="transmembrane region" description="Helical" evidence="2">
    <location>
        <begin position="85"/>
        <end position="105"/>
    </location>
</feature>
<evidence type="ECO:0000256" key="1">
    <source>
        <dbReference type="SAM" id="MobiDB-lite"/>
    </source>
</evidence>
<accession>A0ABN1W2G5</accession>
<reference evidence="3 4" key="1">
    <citation type="journal article" date="2019" name="Int. J. Syst. Evol. Microbiol.">
        <title>The Global Catalogue of Microorganisms (GCM) 10K type strain sequencing project: providing services to taxonomists for standard genome sequencing and annotation.</title>
        <authorList>
            <consortium name="The Broad Institute Genomics Platform"/>
            <consortium name="The Broad Institute Genome Sequencing Center for Infectious Disease"/>
            <person name="Wu L."/>
            <person name="Ma J."/>
        </authorList>
    </citation>
    <scope>NUCLEOTIDE SEQUENCE [LARGE SCALE GENOMIC DNA]</scope>
    <source>
        <strain evidence="3 4">JCM 13023</strain>
    </source>
</reference>
<keyword evidence="2" id="KW-1133">Transmembrane helix</keyword>
<evidence type="ECO:0000256" key="2">
    <source>
        <dbReference type="SAM" id="Phobius"/>
    </source>
</evidence>
<organism evidence="3 4">
    <name type="scientific">Prauserella halophila</name>
    <dbReference type="NCBI Taxonomy" id="185641"/>
    <lineage>
        <taxon>Bacteria</taxon>
        <taxon>Bacillati</taxon>
        <taxon>Actinomycetota</taxon>
        <taxon>Actinomycetes</taxon>
        <taxon>Pseudonocardiales</taxon>
        <taxon>Pseudonocardiaceae</taxon>
        <taxon>Prauserella</taxon>
    </lineage>
</organism>
<name>A0ABN1W2G5_9PSEU</name>
<dbReference type="RefSeq" id="WP_253863915.1">
    <property type="nucleotide sequence ID" value="NZ_BAAALN010000005.1"/>
</dbReference>
<keyword evidence="4" id="KW-1185">Reference proteome</keyword>
<feature type="transmembrane region" description="Helical" evidence="2">
    <location>
        <begin position="50"/>
        <end position="73"/>
    </location>
</feature>
<gene>
    <name evidence="3" type="ORF">GCM10009676_12840</name>
</gene>
<sequence>MTGRRVAVTSPQTRLAHARRRYRGPWRPATLDPAEMPRAIALHRAGRKRAVSALAALGVLIVGLPLSLSLSLWPGLDEVRVAGVPLSWAAIVVVPFPAMVAVAFWQLHRAEQAERAFDTDSLDNFDKTGSSDNGVGEDAS</sequence>
<feature type="region of interest" description="Disordered" evidence="1">
    <location>
        <begin position="121"/>
        <end position="140"/>
    </location>
</feature>
<evidence type="ECO:0000313" key="3">
    <source>
        <dbReference type="EMBL" id="GAA1231313.1"/>
    </source>
</evidence>
<comment type="caution">
    <text evidence="3">The sequence shown here is derived from an EMBL/GenBank/DDBJ whole genome shotgun (WGS) entry which is preliminary data.</text>
</comment>
<keyword evidence="2" id="KW-0472">Membrane</keyword>
<dbReference type="EMBL" id="BAAALN010000005">
    <property type="protein sequence ID" value="GAA1231313.1"/>
    <property type="molecule type" value="Genomic_DNA"/>
</dbReference>
<evidence type="ECO:0000313" key="4">
    <source>
        <dbReference type="Proteomes" id="UP001500653"/>
    </source>
</evidence>
<keyword evidence="2" id="KW-0812">Transmembrane</keyword>
<protein>
    <recommendedName>
        <fullName evidence="5">DUF485 domain-containing protein</fullName>
    </recommendedName>
</protein>
<proteinExistence type="predicted"/>
<evidence type="ECO:0008006" key="5">
    <source>
        <dbReference type="Google" id="ProtNLM"/>
    </source>
</evidence>
<dbReference type="Proteomes" id="UP001500653">
    <property type="component" value="Unassembled WGS sequence"/>
</dbReference>